<protein>
    <submittedName>
        <fullName evidence="1">Uncharacterized protein</fullName>
    </submittedName>
</protein>
<accession>A6NPE8</accession>
<dbReference type="AlphaFoldDB" id="A6NPE8"/>
<dbReference type="EMBL" id="AAXG02000001">
    <property type="protein sequence ID" value="EDN02030.1"/>
    <property type="molecule type" value="Genomic_DNA"/>
</dbReference>
<dbReference type="Proteomes" id="UP000003639">
    <property type="component" value="Unassembled WGS sequence"/>
</dbReference>
<sequence>MHCQGKEASGRRQKEEKWCFAQKQAGKFGRFIEIA</sequence>
<keyword evidence="2" id="KW-1185">Reference proteome</keyword>
<reference evidence="1 2" key="2">
    <citation type="submission" date="2007-06" db="EMBL/GenBank/DDBJ databases">
        <title>Draft genome sequence of Pseudoflavonifractor capillosus ATCC 29799.</title>
        <authorList>
            <person name="Sudarsanam P."/>
            <person name="Ley R."/>
            <person name="Guruge J."/>
            <person name="Turnbaugh P.J."/>
            <person name="Mahowald M."/>
            <person name="Liep D."/>
            <person name="Gordon J."/>
        </authorList>
    </citation>
    <scope>NUCLEOTIDE SEQUENCE [LARGE SCALE GENOMIC DNA]</scope>
    <source>
        <strain evidence="1 2">ATCC 29799</strain>
    </source>
</reference>
<gene>
    <name evidence="1" type="ORF">BACCAP_00063</name>
</gene>
<evidence type="ECO:0000313" key="2">
    <source>
        <dbReference type="Proteomes" id="UP000003639"/>
    </source>
</evidence>
<name>A6NPE8_9FIRM</name>
<comment type="caution">
    <text evidence="1">The sequence shown here is derived from an EMBL/GenBank/DDBJ whole genome shotgun (WGS) entry which is preliminary data.</text>
</comment>
<proteinExistence type="predicted"/>
<evidence type="ECO:0000313" key="1">
    <source>
        <dbReference type="EMBL" id="EDN02030.1"/>
    </source>
</evidence>
<organism evidence="1 2">
    <name type="scientific">Pseudoflavonifractor capillosus ATCC 29799</name>
    <dbReference type="NCBI Taxonomy" id="411467"/>
    <lineage>
        <taxon>Bacteria</taxon>
        <taxon>Bacillati</taxon>
        <taxon>Bacillota</taxon>
        <taxon>Clostridia</taxon>
        <taxon>Eubacteriales</taxon>
        <taxon>Oscillospiraceae</taxon>
        <taxon>Pseudoflavonifractor</taxon>
    </lineage>
</organism>
<dbReference type="STRING" id="411467.BACCAP_00063"/>
<reference evidence="1 2" key="1">
    <citation type="submission" date="2007-04" db="EMBL/GenBank/DDBJ databases">
        <authorList>
            <person name="Fulton L."/>
            <person name="Clifton S."/>
            <person name="Fulton B."/>
            <person name="Xu J."/>
            <person name="Minx P."/>
            <person name="Pepin K.H."/>
            <person name="Johnson M."/>
            <person name="Thiruvilangam P."/>
            <person name="Bhonagiri V."/>
            <person name="Nash W.E."/>
            <person name="Mardis E.R."/>
            <person name="Wilson R.K."/>
        </authorList>
    </citation>
    <scope>NUCLEOTIDE SEQUENCE [LARGE SCALE GENOMIC DNA]</scope>
    <source>
        <strain evidence="1 2">ATCC 29799</strain>
    </source>
</reference>